<name>A0A1V0N591_9ARCH</name>
<reference evidence="1 2" key="1">
    <citation type="submission" date="2011-10" db="EMBL/GenBank/DDBJ databases">
        <title>Metabolic and evolutionary patterns in the extreme acidophile Ferroplasma acidiphilum.</title>
        <authorList>
            <person name="Golyshina O.V."/>
            <person name="Kozyavkin S.A."/>
            <person name="Tatusov R.L."/>
            <person name="Slesarev A.I."/>
            <person name="Golyshin P.N."/>
        </authorList>
    </citation>
    <scope>NUCLEOTIDE SEQUENCE [LARGE SCALE GENOMIC DNA]</scope>
    <source>
        <strain evidence="2">Y</strain>
    </source>
</reference>
<dbReference type="EMBL" id="CP015363">
    <property type="protein sequence ID" value="ARD85302.1"/>
    <property type="molecule type" value="Genomic_DNA"/>
</dbReference>
<dbReference type="Proteomes" id="UP000192050">
    <property type="component" value="Chromosome"/>
</dbReference>
<evidence type="ECO:0000313" key="1">
    <source>
        <dbReference type="EMBL" id="ARD85302.1"/>
    </source>
</evidence>
<gene>
    <name evidence="1" type="ORF">FAD_1444</name>
</gene>
<dbReference type="RefSeq" id="WP_081142908.1">
    <property type="nucleotide sequence ID" value="NZ_CP015363.1"/>
</dbReference>
<accession>A0A1V0N591</accession>
<dbReference type="KEGG" id="fai:FAD_1444"/>
<protein>
    <submittedName>
        <fullName evidence="1">Uncharacterized protein</fullName>
    </submittedName>
</protein>
<organism evidence="1 2">
    <name type="scientific">Ferroplasma acidiphilum</name>
    <dbReference type="NCBI Taxonomy" id="74969"/>
    <lineage>
        <taxon>Archaea</taxon>
        <taxon>Methanobacteriati</taxon>
        <taxon>Thermoplasmatota</taxon>
        <taxon>Thermoplasmata</taxon>
        <taxon>Thermoplasmatales</taxon>
        <taxon>Ferroplasmaceae</taxon>
        <taxon>Ferroplasma</taxon>
    </lineage>
</organism>
<dbReference type="GeneID" id="31676937"/>
<proteinExistence type="predicted"/>
<dbReference type="AlphaFoldDB" id="A0A1V0N591"/>
<evidence type="ECO:0000313" key="2">
    <source>
        <dbReference type="Proteomes" id="UP000192050"/>
    </source>
</evidence>
<keyword evidence="2" id="KW-1185">Reference proteome</keyword>
<sequence length="198" mass="22951">MKTKATIGNYTVLLKSNLAQAIKVLYNTRKVIYYPANRDYPKLSEALDIFKLNINSMEDKGARVAIAFNGNFIYKKLDTDKKNSLIHFLDFLLLIPPPKFSIRKGKNTAIINEITVPKLSSILDSVLNFKFPRYWIDKQKEYESISIAIMRIINESDNNQSLPEPLWKIEQNLKEKDVESIKFYTAQIKEWISMGLIL</sequence>